<feature type="region of interest" description="Disordered" evidence="1">
    <location>
        <begin position="1"/>
        <end position="20"/>
    </location>
</feature>
<sequence>MQRSTVRHQQSLPLSQPSNANRGFVLQQQTSLQTAAADGAPSRQQFVQIVQNSTGGQRQPPQVVYLRPVSSSSAAPPGSCAALRMLEPPPPYCLVDSHQSFVQQMQLLSLPSQPPPYTAVASSAVPASSQTPRFVSYAPSGAFVPASSVATAVQPQARRVALARCGTATNTAVHWWFNFCACGGYGGSNWCPLCLFVFSSVYSSSAPVNSFLGMRSDCFSANCDSAATTNTTATATATAAATAVAIGAARAR</sequence>
<name>A0A1I8IPB4_9PLAT</name>
<reference evidence="3" key="1">
    <citation type="submission" date="2016-11" db="UniProtKB">
        <authorList>
            <consortium name="WormBaseParasite"/>
        </authorList>
    </citation>
    <scope>IDENTIFICATION</scope>
</reference>
<keyword evidence="2" id="KW-1185">Reference proteome</keyword>
<protein>
    <submittedName>
        <fullName evidence="3">Uncharacterized protein</fullName>
    </submittedName>
</protein>
<organism evidence="2 3">
    <name type="scientific">Macrostomum lignano</name>
    <dbReference type="NCBI Taxonomy" id="282301"/>
    <lineage>
        <taxon>Eukaryota</taxon>
        <taxon>Metazoa</taxon>
        <taxon>Spiralia</taxon>
        <taxon>Lophotrochozoa</taxon>
        <taxon>Platyhelminthes</taxon>
        <taxon>Rhabditophora</taxon>
        <taxon>Macrostomorpha</taxon>
        <taxon>Macrostomida</taxon>
        <taxon>Macrostomidae</taxon>
        <taxon>Macrostomum</taxon>
    </lineage>
</organism>
<accession>A0A1I8IPB4</accession>
<dbReference type="WBParaSite" id="maker-uti_cns_0014367-snap-gene-0.2-mRNA-1">
    <property type="protein sequence ID" value="maker-uti_cns_0014367-snap-gene-0.2-mRNA-1"/>
    <property type="gene ID" value="maker-uti_cns_0014367-snap-gene-0.2"/>
</dbReference>
<proteinExistence type="predicted"/>
<dbReference type="AlphaFoldDB" id="A0A1I8IPB4"/>
<evidence type="ECO:0000256" key="1">
    <source>
        <dbReference type="SAM" id="MobiDB-lite"/>
    </source>
</evidence>
<evidence type="ECO:0000313" key="2">
    <source>
        <dbReference type="Proteomes" id="UP000095280"/>
    </source>
</evidence>
<evidence type="ECO:0000313" key="3">
    <source>
        <dbReference type="WBParaSite" id="maker-uti_cns_0014367-snap-gene-0.2-mRNA-1"/>
    </source>
</evidence>
<dbReference type="Proteomes" id="UP000095280">
    <property type="component" value="Unplaced"/>
</dbReference>